<gene>
    <name evidence="1" type="ORF">DF188_05315</name>
</gene>
<name>A0A2U2C0T9_9BACT</name>
<organism evidence="1 2">
    <name type="scientific">Aliarcobacter skirrowii</name>
    <dbReference type="NCBI Taxonomy" id="28200"/>
    <lineage>
        <taxon>Bacteria</taxon>
        <taxon>Pseudomonadati</taxon>
        <taxon>Campylobacterota</taxon>
        <taxon>Epsilonproteobacteria</taxon>
        <taxon>Campylobacterales</taxon>
        <taxon>Arcobacteraceae</taxon>
        <taxon>Aliarcobacter</taxon>
    </lineage>
</organism>
<evidence type="ECO:0000313" key="1">
    <source>
        <dbReference type="EMBL" id="PWE21635.1"/>
    </source>
</evidence>
<protein>
    <submittedName>
        <fullName evidence="1">Uracil-DNA glycosylase</fullName>
    </submittedName>
</protein>
<reference evidence="1 2" key="1">
    <citation type="submission" date="2018-05" db="EMBL/GenBank/DDBJ databases">
        <title>Antimicrobial susceptibility testing and genomic analysis of Arcobacter skirrowii strains and one Arcobacter butzleri isolated from German poultry farms.</title>
        <authorList>
            <person name="Haenel I."/>
            <person name="Hotzel H."/>
            <person name="Tomaso H."/>
            <person name="Busch A."/>
        </authorList>
    </citation>
    <scope>NUCLEOTIDE SEQUENCE [LARGE SCALE GENOMIC DNA]</scope>
    <source>
        <strain evidence="2">v</strain>
    </source>
</reference>
<evidence type="ECO:0000313" key="2">
    <source>
        <dbReference type="Proteomes" id="UP000245014"/>
    </source>
</evidence>
<dbReference type="AlphaFoldDB" id="A0A2U2C0T9"/>
<dbReference type="EMBL" id="QEYI01000003">
    <property type="protein sequence ID" value="PWE21635.1"/>
    <property type="molecule type" value="Genomic_DNA"/>
</dbReference>
<accession>A0A2U2C0T9</accession>
<dbReference type="STRING" id="28200.GCA_001572935_00963"/>
<comment type="caution">
    <text evidence="1">The sequence shown here is derived from an EMBL/GenBank/DDBJ whole genome shotgun (WGS) entry which is preliminary data.</text>
</comment>
<dbReference type="Proteomes" id="UP000245014">
    <property type="component" value="Unassembled WGS sequence"/>
</dbReference>
<proteinExistence type="predicted"/>
<dbReference type="RefSeq" id="WP_109158357.1">
    <property type="nucleotide sequence ID" value="NZ_JAODBW010000004.1"/>
</dbReference>
<sequence length="60" mass="6964">MQKRVVCQRCIHYFVTWEPNKPHGCKAYGFKSQLLPSIVVKNSSGDSCNLFVEKKFENRS</sequence>